<protein>
    <recommendedName>
        <fullName evidence="3">Phasin protein</fullName>
    </recommendedName>
</protein>
<dbReference type="RefSeq" id="WP_175507809.1">
    <property type="nucleotide sequence ID" value="NZ_FPBP01000003.1"/>
</dbReference>
<dbReference type="STRING" id="463301.SAMN04487955_103360"/>
<sequence>MKNTSQAAFIPQNPAAMMDIWKLGIMAFELWSTSLSTINMRQNLWQTQQPNSASMMKENQRMVSEKLEAAMETGLEMQKAMLGMAFGQQTPWWVTGRKAMLPYHRRSSANSRRLSRRK</sequence>
<evidence type="ECO:0008006" key="3">
    <source>
        <dbReference type="Google" id="ProtNLM"/>
    </source>
</evidence>
<evidence type="ECO:0000313" key="2">
    <source>
        <dbReference type="Proteomes" id="UP000198693"/>
    </source>
</evidence>
<dbReference type="AlphaFoldDB" id="A0A1I7GZK8"/>
<dbReference type="Proteomes" id="UP000198693">
    <property type="component" value="Unassembled WGS sequence"/>
</dbReference>
<name>A0A1I7GZK8_9GAMM</name>
<accession>A0A1I7GZK8</accession>
<evidence type="ECO:0000313" key="1">
    <source>
        <dbReference type="EMBL" id="SFU53842.1"/>
    </source>
</evidence>
<dbReference type="EMBL" id="FPBP01000003">
    <property type="protein sequence ID" value="SFU53842.1"/>
    <property type="molecule type" value="Genomic_DNA"/>
</dbReference>
<reference evidence="2" key="1">
    <citation type="submission" date="2016-10" db="EMBL/GenBank/DDBJ databases">
        <authorList>
            <person name="Varghese N."/>
            <person name="Submissions S."/>
        </authorList>
    </citation>
    <scope>NUCLEOTIDE SEQUENCE [LARGE SCALE GENOMIC DNA]</scope>
    <source>
        <strain evidence="2">CGMCC 1.6981</strain>
    </source>
</reference>
<gene>
    <name evidence="1" type="ORF">SAMN04487955_103360</name>
</gene>
<keyword evidence="2" id="KW-1185">Reference proteome</keyword>
<proteinExistence type="predicted"/>
<organism evidence="1 2">
    <name type="scientific">Halomonas korlensis</name>
    <dbReference type="NCBI Taxonomy" id="463301"/>
    <lineage>
        <taxon>Bacteria</taxon>
        <taxon>Pseudomonadati</taxon>
        <taxon>Pseudomonadota</taxon>
        <taxon>Gammaproteobacteria</taxon>
        <taxon>Oceanospirillales</taxon>
        <taxon>Halomonadaceae</taxon>
        <taxon>Halomonas</taxon>
    </lineage>
</organism>